<name>A0ACC0KM82_CHOFU</name>
<keyword evidence="2" id="KW-1185">Reference proteome</keyword>
<sequence>MAPFGSLITLMLIYSSFHYVQPTKVWKDNNWDLLIYTQQWPTTACNEWKEKNPSHKCSMPSQGNTWSVHGIWPTKYGSMGPFFCNSSAHFDPEAIKPIEKELTEHWTNIDYGTSTYSFWAHEWTKHGTCAAILDAFNSEFKYFSKGLEYLNTYNLSTILSEADIVPSVSKTYDVVDIVNALRVRLGVNPVVECRKEQDPNTRWWIYVLITTSVVAIVLVVFSFKRNRRWATERAYGMRNSMRNSMRKEPVHDEKPPLPA</sequence>
<reference evidence="1 2" key="1">
    <citation type="journal article" date="2022" name="Genome Biol. Evol.">
        <title>The Spruce Budworm Genome: Reconstructing the Evolutionary History of Antifreeze Proteins.</title>
        <authorList>
            <person name="Beliveau C."/>
            <person name="Gagne P."/>
            <person name="Picq S."/>
            <person name="Vernygora O."/>
            <person name="Keeling C.I."/>
            <person name="Pinkney K."/>
            <person name="Doucet D."/>
            <person name="Wen F."/>
            <person name="Johnston J.S."/>
            <person name="Maaroufi H."/>
            <person name="Boyle B."/>
            <person name="Laroche J."/>
            <person name="Dewar K."/>
            <person name="Juretic N."/>
            <person name="Blackburn G."/>
            <person name="Nisole A."/>
            <person name="Brunet B."/>
            <person name="Brandao M."/>
            <person name="Lumley L."/>
            <person name="Duan J."/>
            <person name="Quan G."/>
            <person name="Lucarotti C.J."/>
            <person name="Roe A.D."/>
            <person name="Sperling F.A.H."/>
            <person name="Levesque R.C."/>
            <person name="Cusson M."/>
        </authorList>
    </citation>
    <scope>NUCLEOTIDE SEQUENCE [LARGE SCALE GENOMIC DNA]</scope>
    <source>
        <strain evidence="1">Glfc:IPQL:Cfum</strain>
    </source>
</reference>
<gene>
    <name evidence="1" type="ORF">MSG28_011746</name>
</gene>
<dbReference type="Proteomes" id="UP001064048">
    <property type="component" value="Chromosome 20"/>
</dbReference>
<organism evidence="1 2">
    <name type="scientific">Choristoneura fumiferana</name>
    <name type="common">Spruce budworm moth</name>
    <name type="synonym">Archips fumiferana</name>
    <dbReference type="NCBI Taxonomy" id="7141"/>
    <lineage>
        <taxon>Eukaryota</taxon>
        <taxon>Metazoa</taxon>
        <taxon>Ecdysozoa</taxon>
        <taxon>Arthropoda</taxon>
        <taxon>Hexapoda</taxon>
        <taxon>Insecta</taxon>
        <taxon>Pterygota</taxon>
        <taxon>Neoptera</taxon>
        <taxon>Endopterygota</taxon>
        <taxon>Lepidoptera</taxon>
        <taxon>Glossata</taxon>
        <taxon>Ditrysia</taxon>
        <taxon>Tortricoidea</taxon>
        <taxon>Tortricidae</taxon>
        <taxon>Tortricinae</taxon>
        <taxon>Choristoneura</taxon>
    </lineage>
</organism>
<dbReference type="EMBL" id="CM046120">
    <property type="protein sequence ID" value="KAI8437423.1"/>
    <property type="molecule type" value="Genomic_DNA"/>
</dbReference>
<comment type="caution">
    <text evidence="1">The sequence shown here is derived from an EMBL/GenBank/DDBJ whole genome shotgun (WGS) entry which is preliminary data.</text>
</comment>
<protein>
    <submittedName>
        <fullName evidence="1">Uncharacterized protein</fullName>
    </submittedName>
</protein>
<evidence type="ECO:0000313" key="1">
    <source>
        <dbReference type="EMBL" id="KAI8437423.1"/>
    </source>
</evidence>
<evidence type="ECO:0000313" key="2">
    <source>
        <dbReference type="Proteomes" id="UP001064048"/>
    </source>
</evidence>
<accession>A0ACC0KM82</accession>
<proteinExistence type="predicted"/>